<gene>
    <name evidence="2" type="ORF">GCN75_05065</name>
</gene>
<evidence type="ECO:0000313" key="2">
    <source>
        <dbReference type="EMBL" id="KAB8066082.1"/>
    </source>
</evidence>
<dbReference type="AlphaFoldDB" id="A0A6I1I573"/>
<sequence>MASAPPLRIWLYSAALSASVLALLALLRWAPWREPDMAVALHTQQFLAAPAAAGNVRILALGSSLLWASTPPGQIPVVPGVNWMRMTKPATGIGYLRPSLEVIDHFPPDVLVIDENLLVLAQDSAAMEAMRMDFYLATKKLAYRLIGQQWLAPELQYPALLDQRASFQCEEIAPMLLSREVAQRNADIKRWFHLAPVDRELTQWLQRLSLHGVRIVLLEMRRSELVEQVIAPEKKDWQMRLRQALPAGPNIRYLASPAFTQANLHCDGRHMNIHGVRLFAPWWAAQLQQLRDGR</sequence>
<proteinExistence type="predicted"/>
<keyword evidence="1" id="KW-0472">Membrane</keyword>
<dbReference type="EMBL" id="WFLI01000004">
    <property type="protein sequence ID" value="KAB8066082.1"/>
    <property type="molecule type" value="Genomic_DNA"/>
</dbReference>
<name>A0A6I1I573_9BURK</name>
<dbReference type="RefSeq" id="WP_152281637.1">
    <property type="nucleotide sequence ID" value="NZ_WFLI01000004.1"/>
</dbReference>
<feature type="transmembrane region" description="Helical" evidence="1">
    <location>
        <begin position="6"/>
        <end position="27"/>
    </location>
</feature>
<evidence type="ECO:0000256" key="1">
    <source>
        <dbReference type="SAM" id="Phobius"/>
    </source>
</evidence>
<organism evidence="2 3">
    <name type="scientific">Janthinobacterium violaceinigrum</name>
    <dbReference type="NCBI Taxonomy" id="2654252"/>
    <lineage>
        <taxon>Bacteria</taxon>
        <taxon>Pseudomonadati</taxon>
        <taxon>Pseudomonadota</taxon>
        <taxon>Betaproteobacteria</taxon>
        <taxon>Burkholderiales</taxon>
        <taxon>Oxalobacteraceae</taxon>
        <taxon>Janthinobacterium</taxon>
    </lineage>
</organism>
<dbReference type="Proteomes" id="UP000468717">
    <property type="component" value="Unassembled WGS sequence"/>
</dbReference>
<keyword evidence="3" id="KW-1185">Reference proteome</keyword>
<protein>
    <recommendedName>
        <fullName evidence="4">SGNH/GDSL hydrolase family protein</fullName>
    </recommendedName>
</protein>
<accession>A0A6I1I573</accession>
<keyword evidence="1" id="KW-0812">Transmembrane</keyword>
<reference evidence="2 3" key="1">
    <citation type="submission" date="2019-10" db="EMBL/GenBank/DDBJ databases">
        <title>Three novel species isolated from a subtropical stream in China.</title>
        <authorList>
            <person name="Lu H."/>
        </authorList>
    </citation>
    <scope>NUCLEOTIDE SEQUENCE [LARGE SCALE GENOMIC DNA]</scope>
    <source>
        <strain evidence="2 3">FT13W</strain>
    </source>
</reference>
<evidence type="ECO:0000313" key="3">
    <source>
        <dbReference type="Proteomes" id="UP000468717"/>
    </source>
</evidence>
<evidence type="ECO:0008006" key="4">
    <source>
        <dbReference type="Google" id="ProtNLM"/>
    </source>
</evidence>
<keyword evidence="1" id="KW-1133">Transmembrane helix</keyword>
<comment type="caution">
    <text evidence="2">The sequence shown here is derived from an EMBL/GenBank/DDBJ whole genome shotgun (WGS) entry which is preliminary data.</text>
</comment>